<reference evidence="3 4" key="2">
    <citation type="submission" date="2018-10" db="EMBL/GenBank/DDBJ databases">
        <authorList>
            <consortium name="Pathogen Informatics"/>
        </authorList>
    </citation>
    <scope>NUCLEOTIDE SEQUENCE [LARGE SCALE GENOMIC DNA]</scope>
</reference>
<feature type="region of interest" description="Disordered" evidence="1">
    <location>
        <begin position="200"/>
        <end position="281"/>
    </location>
</feature>
<dbReference type="SUPFAM" id="SSF63748">
    <property type="entry name" value="Tudor/PWWP/MBT"/>
    <property type="match status" value="1"/>
</dbReference>
<dbReference type="PANTHER" id="PTHR12550:SF70">
    <property type="entry name" value="JIL-1 ANCHORING AND STABILIZING PROTEIN, ISOFORM A"/>
    <property type="match status" value="1"/>
</dbReference>
<dbReference type="EMBL" id="UXUI01007864">
    <property type="protein sequence ID" value="VDD89711.1"/>
    <property type="molecule type" value="Genomic_DNA"/>
</dbReference>
<protein>
    <submittedName>
        <fullName evidence="5">PWWP domain-containing protein</fullName>
    </submittedName>
</protein>
<sequence>MANAERVQVDSVCNGLCGKYAQPSGRKVVVAVAARAERKGEEVDIFLEIIEEDFYGIPTELFVMGRQQKQKFQKVQVVEEGTNSFKIGMALFTPGDVVWAKMRGHPPWPAEILHTSAQLTGVPSGRYSIKFYGTYETAIMKSADLFDFVKHRAQFEVRRENKVKAFVQGFMLAVQEARQAVGLTNELKREEASLVRANAIPSTSEVDSGRRSMSRSRRPSSRFNSDDYVLQPLRGRGNSQSNNTPESPTKNKSKGNKNEKKSPVVSERRRKNSGSPIGGHRKRTISAYFDLDVSDNDPMLPPMLGDDFSNSLLDGFHSDANTDGSGVNGVKQRRTSKPKFVEDFITPSRSRTPSRERNNSTSSSARTR</sequence>
<evidence type="ECO:0000313" key="4">
    <source>
        <dbReference type="Proteomes" id="UP000274131"/>
    </source>
</evidence>
<dbReference type="STRING" id="51028.A0A0N4V3V8"/>
<feature type="compositionally biased region" description="Low complexity" evidence="1">
    <location>
        <begin position="359"/>
        <end position="368"/>
    </location>
</feature>
<dbReference type="WBParaSite" id="EVEC_0000475701-mRNA-1">
    <property type="protein sequence ID" value="EVEC_0000475701-mRNA-1"/>
    <property type="gene ID" value="EVEC_0000475701"/>
</dbReference>
<feature type="compositionally biased region" description="Polar residues" evidence="1">
    <location>
        <begin position="237"/>
        <end position="248"/>
    </location>
</feature>
<organism evidence="5">
    <name type="scientific">Enterobius vermicularis</name>
    <name type="common">Human pinworm</name>
    <dbReference type="NCBI Taxonomy" id="51028"/>
    <lineage>
        <taxon>Eukaryota</taxon>
        <taxon>Metazoa</taxon>
        <taxon>Ecdysozoa</taxon>
        <taxon>Nematoda</taxon>
        <taxon>Chromadorea</taxon>
        <taxon>Rhabditida</taxon>
        <taxon>Spirurina</taxon>
        <taxon>Oxyuridomorpha</taxon>
        <taxon>Oxyuroidea</taxon>
        <taxon>Oxyuridae</taxon>
        <taxon>Enterobius</taxon>
    </lineage>
</organism>
<proteinExistence type="predicted"/>
<dbReference type="PANTHER" id="PTHR12550">
    <property type="entry name" value="HEPATOMA-DERIVED GROWTH FACTOR-RELATED"/>
    <property type="match status" value="1"/>
</dbReference>
<evidence type="ECO:0000259" key="2">
    <source>
        <dbReference type="PROSITE" id="PS50812"/>
    </source>
</evidence>
<dbReference type="PROSITE" id="PS50812">
    <property type="entry name" value="PWWP"/>
    <property type="match status" value="1"/>
</dbReference>
<dbReference type="CDD" id="cd05834">
    <property type="entry name" value="PWWP_HRP"/>
    <property type="match status" value="1"/>
</dbReference>
<dbReference type="Gene3D" id="2.30.30.140">
    <property type="match status" value="1"/>
</dbReference>
<name>A0A0N4V3V8_ENTVE</name>
<dbReference type="Pfam" id="PF00855">
    <property type="entry name" value="PWWP"/>
    <property type="match status" value="1"/>
</dbReference>
<reference evidence="5" key="1">
    <citation type="submission" date="2017-02" db="UniProtKB">
        <authorList>
            <consortium name="WormBaseParasite"/>
        </authorList>
    </citation>
    <scope>IDENTIFICATION</scope>
</reference>
<feature type="region of interest" description="Disordered" evidence="1">
    <location>
        <begin position="319"/>
        <end position="368"/>
    </location>
</feature>
<gene>
    <name evidence="3" type="ORF">EVEC_LOCUS4462</name>
</gene>
<dbReference type="SMART" id="SM00293">
    <property type="entry name" value="PWWP"/>
    <property type="match status" value="1"/>
</dbReference>
<evidence type="ECO:0000313" key="3">
    <source>
        <dbReference type="EMBL" id="VDD89711.1"/>
    </source>
</evidence>
<keyword evidence="4" id="KW-1185">Reference proteome</keyword>
<feature type="domain" description="PWWP" evidence="2">
    <location>
        <begin position="94"/>
        <end position="151"/>
    </location>
</feature>
<evidence type="ECO:0000256" key="1">
    <source>
        <dbReference type="SAM" id="MobiDB-lite"/>
    </source>
</evidence>
<dbReference type="AlphaFoldDB" id="A0A0N4V3V8"/>
<dbReference type="Proteomes" id="UP000274131">
    <property type="component" value="Unassembled WGS sequence"/>
</dbReference>
<dbReference type="InterPro" id="IPR000313">
    <property type="entry name" value="PWWP_dom"/>
</dbReference>
<accession>A0A0N4V3V8</accession>
<dbReference type="OrthoDB" id="62853at2759"/>
<evidence type="ECO:0000313" key="5">
    <source>
        <dbReference type="WBParaSite" id="EVEC_0000475701-mRNA-1"/>
    </source>
</evidence>